<comment type="catalytic activity">
    <reaction evidence="10 11">
        <text>tRNA(Arg) + L-arginine + ATP = L-arginyl-tRNA(Arg) + AMP + diphosphate</text>
        <dbReference type="Rhea" id="RHEA:20301"/>
        <dbReference type="Rhea" id="RHEA-COMP:9658"/>
        <dbReference type="Rhea" id="RHEA-COMP:9673"/>
        <dbReference type="ChEBI" id="CHEBI:30616"/>
        <dbReference type="ChEBI" id="CHEBI:32682"/>
        <dbReference type="ChEBI" id="CHEBI:33019"/>
        <dbReference type="ChEBI" id="CHEBI:78442"/>
        <dbReference type="ChEBI" id="CHEBI:78513"/>
        <dbReference type="ChEBI" id="CHEBI:456215"/>
        <dbReference type="EC" id="6.1.1.19"/>
    </reaction>
</comment>
<feature type="short sequence motif" description="'HIGH' region" evidence="11">
    <location>
        <begin position="122"/>
        <end position="132"/>
    </location>
</feature>
<dbReference type="SUPFAM" id="SSF47323">
    <property type="entry name" value="Anticodon-binding domain of a subclass of class I aminoacyl-tRNA synthetases"/>
    <property type="match status" value="1"/>
</dbReference>
<keyword evidence="16" id="KW-1185">Reference proteome</keyword>
<evidence type="ECO:0000256" key="8">
    <source>
        <dbReference type="ARBA" id="ARBA00022917"/>
    </source>
</evidence>
<proteinExistence type="inferred from homology"/>
<dbReference type="RefSeq" id="WP_146938272.1">
    <property type="nucleotide sequence ID" value="NZ_BJXW01000025.1"/>
</dbReference>
<dbReference type="InterPro" id="IPR009080">
    <property type="entry name" value="tRNAsynth_Ia_anticodon-bd"/>
</dbReference>
<dbReference type="FunFam" id="1.10.730.10:FF:000006">
    <property type="entry name" value="Arginyl-tRNA synthetase 2, mitochondrial"/>
    <property type="match status" value="1"/>
</dbReference>
<dbReference type="InterPro" id="IPR035684">
    <property type="entry name" value="ArgRS_core"/>
</dbReference>
<accession>A0A511V3R7</accession>
<comment type="subunit">
    <text evidence="3 11">Monomer.</text>
</comment>
<evidence type="ECO:0000259" key="14">
    <source>
        <dbReference type="SMART" id="SM01016"/>
    </source>
</evidence>
<dbReference type="SMART" id="SM00836">
    <property type="entry name" value="DALR_1"/>
    <property type="match status" value="1"/>
</dbReference>
<dbReference type="SMART" id="SM01016">
    <property type="entry name" value="Arg_tRNA_synt_N"/>
    <property type="match status" value="1"/>
</dbReference>
<evidence type="ECO:0000256" key="7">
    <source>
        <dbReference type="ARBA" id="ARBA00022840"/>
    </source>
</evidence>
<keyword evidence="7 11" id="KW-0067">ATP-binding</keyword>
<dbReference type="InterPro" id="IPR005148">
    <property type="entry name" value="Arg-tRNA-synth_N"/>
</dbReference>
<name>A0A511V3R7_9BACI</name>
<keyword evidence="5 11" id="KW-0436">Ligase</keyword>
<dbReference type="OrthoDB" id="9805987at2"/>
<dbReference type="Pfam" id="PF00750">
    <property type="entry name" value="tRNA-synt_1d"/>
    <property type="match status" value="1"/>
</dbReference>
<evidence type="ECO:0000256" key="2">
    <source>
        <dbReference type="ARBA" id="ARBA00005594"/>
    </source>
</evidence>
<keyword evidence="8 11" id="KW-0648">Protein biosynthesis</keyword>
<evidence type="ECO:0000256" key="6">
    <source>
        <dbReference type="ARBA" id="ARBA00022741"/>
    </source>
</evidence>
<evidence type="ECO:0000256" key="11">
    <source>
        <dbReference type="HAMAP-Rule" id="MF_00123"/>
    </source>
</evidence>
<feature type="domain" description="DALR anticodon binding" evidence="13">
    <location>
        <begin position="450"/>
        <end position="563"/>
    </location>
</feature>
<dbReference type="PANTHER" id="PTHR11956">
    <property type="entry name" value="ARGINYL-TRNA SYNTHETASE"/>
    <property type="match status" value="1"/>
</dbReference>
<dbReference type="EC" id="6.1.1.19" evidence="11"/>
<dbReference type="PANTHER" id="PTHR11956:SF5">
    <property type="entry name" value="ARGININE--TRNA LIGASE, CYTOPLASMIC"/>
    <property type="match status" value="1"/>
</dbReference>
<dbReference type="CDD" id="cd00671">
    <property type="entry name" value="ArgRS_core"/>
    <property type="match status" value="1"/>
</dbReference>
<evidence type="ECO:0000256" key="9">
    <source>
        <dbReference type="ARBA" id="ARBA00023146"/>
    </source>
</evidence>
<reference evidence="15 16" key="1">
    <citation type="submission" date="2019-07" db="EMBL/GenBank/DDBJ databases">
        <title>Whole genome shotgun sequence of Cerasibacillus quisquiliarum NBRC 102429.</title>
        <authorList>
            <person name="Hosoyama A."/>
            <person name="Uohara A."/>
            <person name="Ohji S."/>
            <person name="Ichikawa N."/>
        </authorList>
    </citation>
    <scope>NUCLEOTIDE SEQUENCE [LARGE SCALE GENOMIC DNA]</scope>
    <source>
        <strain evidence="15 16">NBRC 102429</strain>
    </source>
</reference>
<dbReference type="AlphaFoldDB" id="A0A511V3R7"/>
<dbReference type="Gene3D" id="3.30.1360.70">
    <property type="entry name" value="Arginyl tRNA synthetase N-terminal domain"/>
    <property type="match status" value="1"/>
</dbReference>
<evidence type="ECO:0000256" key="4">
    <source>
        <dbReference type="ARBA" id="ARBA00022490"/>
    </source>
</evidence>
<dbReference type="Gene3D" id="3.40.50.620">
    <property type="entry name" value="HUPs"/>
    <property type="match status" value="1"/>
</dbReference>
<dbReference type="GO" id="GO:0004814">
    <property type="term" value="F:arginine-tRNA ligase activity"/>
    <property type="evidence" value="ECO:0007669"/>
    <property type="project" value="UniProtKB-UniRule"/>
</dbReference>
<dbReference type="Proteomes" id="UP000321491">
    <property type="component" value="Unassembled WGS sequence"/>
</dbReference>
<gene>
    <name evidence="15" type="primary">argS1</name>
    <name evidence="11" type="synonym">argS</name>
    <name evidence="15" type="ORF">CQU01_21300</name>
</gene>
<dbReference type="InterPro" id="IPR008909">
    <property type="entry name" value="DALR_anticod-bd"/>
</dbReference>
<evidence type="ECO:0000256" key="3">
    <source>
        <dbReference type="ARBA" id="ARBA00011245"/>
    </source>
</evidence>
<evidence type="ECO:0000256" key="5">
    <source>
        <dbReference type="ARBA" id="ARBA00022598"/>
    </source>
</evidence>
<evidence type="ECO:0000256" key="10">
    <source>
        <dbReference type="ARBA" id="ARBA00049339"/>
    </source>
</evidence>
<dbReference type="SUPFAM" id="SSF55190">
    <property type="entry name" value="Arginyl-tRNA synthetase (ArgRS), N-terminal 'additional' domain"/>
    <property type="match status" value="1"/>
</dbReference>
<dbReference type="GO" id="GO:0006420">
    <property type="term" value="P:arginyl-tRNA aminoacylation"/>
    <property type="evidence" value="ECO:0007669"/>
    <property type="project" value="UniProtKB-UniRule"/>
</dbReference>
<organism evidence="15 16">
    <name type="scientific">Cerasibacillus quisquiliarum</name>
    <dbReference type="NCBI Taxonomy" id="227865"/>
    <lineage>
        <taxon>Bacteria</taxon>
        <taxon>Bacillati</taxon>
        <taxon>Bacillota</taxon>
        <taxon>Bacilli</taxon>
        <taxon>Bacillales</taxon>
        <taxon>Bacillaceae</taxon>
        <taxon>Cerasibacillus</taxon>
    </lineage>
</organism>
<dbReference type="NCBIfam" id="TIGR00456">
    <property type="entry name" value="argS"/>
    <property type="match status" value="1"/>
</dbReference>
<evidence type="ECO:0000256" key="1">
    <source>
        <dbReference type="ARBA" id="ARBA00004496"/>
    </source>
</evidence>
<evidence type="ECO:0000256" key="12">
    <source>
        <dbReference type="RuleBase" id="RU363038"/>
    </source>
</evidence>
<comment type="subcellular location">
    <subcellularLocation>
        <location evidence="1 11">Cytoplasm</location>
    </subcellularLocation>
</comment>
<dbReference type="EMBL" id="BJXW01000025">
    <property type="protein sequence ID" value="GEN31892.1"/>
    <property type="molecule type" value="Genomic_DNA"/>
</dbReference>
<comment type="similarity">
    <text evidence="2 11 12">Belongs to the class-I aminoacyl-tRNA synthetase family.</text>
</comment>
<dbReference type="InterPro" id="IPR036695">
    <property type="entry name" value="Arg-tRNA-synth_N_sf"/>
</dbReference>
<feature type="domain" description="Arginyl tRNA synthetase N-terminal" evidence="14">
    <location>
        <begin position="5"/>
        <end position="84"/>
    </location>
</feature>
<evidence type="ECO:0000313" key="16">
    <source>
        <dbReference type="Proteomes" id="UP000321491"/>
    </source>
</evidence>
<dbReference type="GO" id="GO:0005737">
    <property type="term" value="C:cytoplasm"/>
    <property type="evidence" value="ECO:0007669"/>
    <property type="project" value="UniProtKB-SubCell"/>
</dbReference>
<keyword evidence="9 11" id="KW-0030">Aminoacyl-tRNA synthetase</keyword>
<sequence length="563" mass="64254">MDMKNIYAQSLYKELGAFLSLSELEKLIETPTYDTHGDLAFPCFVLAKQFKKSPALIASELSATINHPLIERVKADGPYLNAFFNKKSISEQVLKHILTDQQQYGSTHIGKGKTMTIDFSSPNIAKPFSMGHLRSTVIGQTLSLIAEKCGFDVVKINHIGDWGTQFGKLIVAYKKWGDKARVRAQPIMELFELYVRFHQEAERHPELEQEARDAFKQLEDGDEASIQLWTWFRDASLQEFKRIYDLLGVSFDSYHGEAFYNDKMADTIQELDNKNLLTESDGAEVVELTNEELPPCLIKKSDGATLYATRDITAARYRKKTYDFDKMVYVVGHEQRLHFQQVFAVLNKMGYDWARNMVHVPFGFILKDGKKMSTRKGKVVLLEEVLKEAIQLAKKNIETKNPNLANKDDVAHAVGVGAVIFHDLKHERNHNIEFDLEDMLTFEGSTGPYVQYTHARACSILRKAKRDIDIESFSGLTDSYSFTVIKKMLDFPHAVTRALKDYEASHIAKLLLELARAFNQYYSQVKILQHDSELNDRLALVQSVTIVLREGMRLLGMKAPEEM</sequence>
<protein>
    <recommendedName>
        <fullName evidence="11">Arginine--tRNA ligase</fullName>
        <ecNumber evidence="11">6.1.1.19</ecNumber>
    </recommendedName>
    <alternativeName>
        <fullName evidence="11">Arginyl-tRNA synthetase</fullName>
        <shortName evidence="11">ArgRS</shortName>
    </alternativeName>
</protein>
<dbReference type="PRINTS" id="PR01038">
    <property type="entry name" value="TRNASYNTHARG"/>
</dbReference>
<evidence type="ECO:0000259" key="13">
    <source>
        <dbReference type="SMART" id="SM00836"/>
    </source>
</evidence>
<dbReference type="InterPro" id="IPR001278">
    <property type="entry name" value="Arg-tRNA-ligase"/>
</dbReference>
<dbReference type="Pfam" id="PF03485">
    <property type="entry name" value="Arg_tRNA_synt_N"/>
    <property type="match status" value="1"/>
</dbReference>
<dbReference type="HAMAP" id="MF_00123">
    <property type="entry name" value="Arg_tRNA_synth"/>
    <property type="match status" value="1"/>
</dbReference>
<comment type="caution">
    <text evidence="15">The sequence shown here is derived from an EMBL/GenBank/DDBJ whole genome shotgun (WGS) entry which is preliminary data.</text>
</comment>
<dbReference type="CDD" id="cd07956">
    <property type="entry name" value="Anticodon_Ia_Arg"/>
    <property type="match status" value="1"/>
</dbReference>
<dbReference type="GO" id="GO:0005524">
    <property type="term" value="F:ATP binding"/>
    <property type="evidence" value="ECO:0007669"/>
    <property type="project" value="UniProtKB-UniRule"/>
</dbReference>
<keyword evidence="6 11" id="KW-0547">Nucleotide-binding</keyword>
<keyword evidence="4 11" id="KW-0963">Cytoplasm</keyword>
<evidence type="ECO:0000313" key="15">
    <source>
        <dbReference type="EMBL" id="GEN31892.1"/>
    </source>
</evidence>
<dbReference type="FunFam" id="3.40.50.620:FF:000116">
    <property type="entry name" value="Arginine--tRNA ligase"/>
    <property type="match status" value="1"/>
</dbReference>
<dbReference type="InterPro" id="IPR014729">
    <property type="entry name" value="Rossmann-like_a/b/a_fold"/>
</dbReference>
<dbReference type="Pfam" id="PF05746">
    <property type="entry name" value="DALR_1"/>
    <property type="match status" value="1"/>
</dbReference>
<dbReference type="Gene3D" id="1.10.730.10">
    <property type="entry name" value="Isoleucyl-tRNA Synthetase, Domain 1"/>
    <property type="match status" value="1"/>
</dbReference>
<dbReference type="SUPFAM" id="SSF52374">
    <property type="entry name" value="Nucleotidylyl transferase"/>
    <property type="match status" value="1"/>
</dbReference>